<proteinExistence type="inferred from homology"/>
<dbReference type="AlphaFoldDB" id="A0A3D9HHS0"/>
<dbReference type="InterPro" id="IPR020094">
    <property type="entry name" value="TruA/RsuA/RluB/E/F_N"/>
</dbReference>
<sequence>MAEQRPNDSDAPATETANAETGQRIAKVMARAGLCSRREAERWIEEGRVTVNGNKITSPALAVTDADQIVVDGKPLPVKQPTRMWMYHKPAGLVTTARDEKGRPTVFDNLPKDMPRVISIGRLDLNSEGLLLLTNDGELARKLELPATGWRRIYRVRVRGRVDEAKLQSLANGVTVDGVRYGAIEAVLENQQGSNAWVKITLQEGKNREIRRVMEHLGYAVNRLIRVSYGKFDLGRLEKGDVEEIPPGAIRIAEGRQHKGAKAKPKKGLRKSGKKTYGKKPAVKRPDGRKAASKRPGAKRPDARKPDGRGRDGN</sequence>
<evidence type="ECO:0000256" key="2">
    <source>
        <dbReference type="ARBA" id="ARBA00008348"/>
    </source>
</evidence>
<dbReference type="PANTHER" id="PTHR47683:SF3">
    <property type="entry name" value="RIBOSOMAL LARGE SUBUNIT PSEUDOURIDINE SYNTHASE B"/>
    <property type="match status" value="1"/>
</dbReference>
<dbReference type="OrthoDB" id="9807213at2"/>
<dbReference type="SUPFAM" id="SSF55120">
    <property type="entry name" value="Pseudouridine synthase"/>
    <property type="match status" value="1"/>
</dbReference>
<dbReference type="EMBL" id="QRDW01000007">
    <property type="protein sequence ID" value="RED48516.1"/>
    <property type="molecule type" value="Genomic_DNA"/>
</dbReference>
<dbReference type="EC" id="5.4.99.-" evidence="6"/>
<dbReference type="NCBIfam" id="TIGR00093">
    <property type="entry name" value="pseudouridine synthase"/>
    <property type="match status" value="1"/>
</dbReference>
<dbReference type="InterPro" id="IPR000748">
    <property type="entry name" value="PsdUridine_synth_RsuA/RluB/E/F"/>
</dbReference>
<dbReference type="GO" id="GO:0000455">
    <property type="term" value="P:enzyme-directed rRNA pseudouridine synthesis"/>
    <property type="evidence" value="ECO:0007669"/>
    <property type="project" value="UniProtKB-ARBA"/>
</dbReference>
<dbReference type="PROSITE" id="PS01149">
    <property type="entry name" value="PSI_RSU"/>
    <property type="match status" value="1"/>
</dbReference>
<dbReference type="Gene3D" id="3.30.70.580">
    <property type="entry name" value="Pseudouridine synthase I, catalytic domain, N-terminal subdomain"/>
    <property type="match status" value="1"/>
</dbReference>
<protein>
    <recommendedName>
        <fullName evidence="6">Pseudouridine synthase</fullName>
        <ecNumber evidence="6">5.4.99.-</ecNumber>
    </recommendedName>
</protein>
<dbReference type="Proteomes" id="UP000256845">
    <property type="component" value="Unassembled WGS sequence"/>
</dbReference>
<feature type="domain" description="RNA-binding S4" evidence="8">
    <location>
        <begin position="23"/>
        <end position="81"/>
    </location>
</feature>
<dbReference type="InterPro" id="IPR018496">
    <property type="entry name" value="PsdUridine_synth_RsuA/RluB_CS"/>
</dbReference>
<dbReference type="SUPFAM" id="SSF55174">
    <property type="entry name" value="Alpha-L RNA-binding motif"/>
    <property type="match status" value="1"/>
</dbReference>
<dbReference type="GO" id="GO:0003723">
    <property type="term" value="F:RNA binding"/>
    <property type="evidence" value="ECO:0007669"/>
    <property type="project" value="UniProtKB-KW"/>
</dbReference>
<dbReference type="InterPro" id="IPR036986">
    <property type="entry name" value="S4_RNA-bd_sf"/>
</dbReference>
<comment type="catalytic activity">
    <reaction evidence="1">
        <text>a uridine in RNA = a pseudouridine in RNA</text>
        <dbReference type="Rhea" id="RHEA:48348"/>
        <dbReference type="Rhea" id="RHEA-COMP:12068"/>
        <dbReference type="Rhea" id="RHEA-COMP:12069"/>
        <dbReference type="ChEBI" id="CHEBI:65314"/>
        <dbReference type="ChEBI" id="CHEBI:65315"/>
    </reaction>
</comment>
<feature type="compositionally biased region" description="Basic and acidic residues" evidence="7">
    <location>
        <begin position="299"/>
        <end position="314"/>
    </location>
</feature>
<dbReference type="Gene3D" id="3.30.70.1560">
    <property type="entry name" value="Alpha-L RNA-binding motif"/>
    <property type="match status" value="1"/>
</dbReference>
<feature type="compositionally biased region" description="Basic residues" evidence="7">
    <location>
        <begin position="258"/>
        <end position="283"/>
    </location>
</feature>
<dbReference type="InterPro" id="IPR006145">
    <property type="entry name" value="PsdUridine_synth_RsuA/RluA"/>
</dbReference>
<dbReference type="PANTHER" id="PTHR47683">
    <property type="entry name" value="PSEUDOURIDINE SYNTHASE FAMILY PROTEIN-RELATED"/>
    <property type="match status" value="1"/>
</dbReference>
<gene>
    <name evidence="9" type="ORF">DFP90_10719</name>
</gene>
<dbReference type="RefSeq" id="WP_115937468.1">
    <property type="nucleotide sequence ID" value="NZ_QRDW01000007.1"/>
</dbReference>
<evidence type="ECO:0000256" key="3">
    <source>
        <dbReference type="ARBA" id="ARBA00022884"/>
    </source>
</evidence>
<dbReference type="FunFam" id="3.10.290.10:FF:000003">
    <property type="entry name" value="Pseudouridine synthase"/>
    <property type="match status" value="1"/>
</dbReference>
<feature type="region of interest" description="Disordered" evidence="7">
    <location>
        <begin position="1"/>
        <end position="23"/>
    </location>
</feature>
<dbReference type="InterPro" id="IPR042092">
    <property type="entry name" value="PsdUridine_s_RsuA/RluB/E/F_cat"/>
</dbReference>
<dbReference type="InterPro" id="IPR020103">
    <property type="entry name" value="PsdUridine_synth_cat_dom_sf"/>
</dbReference>
<dbReference type="Gene3D" id="3.10.290.10">
    <property type="entry name" value="RNA-binding S4 domain"/>
    <property type="match status" value="1"/>
</dbReference>
<keyword evidence="4 6" id="KW-0413">Isomerase</keyword>
<dbReference type="Pfam" id="PF01479">
    <property type="entry name" value="S4"/>
    <property type="match status" value="1"/>
</dbReference>
<organism evidence="9 10">
    <name type="scientific">Aestuariispira insulae</name>
    <dbReference type="NCBI Taxonomy" id="1461337"/>
    <lineage>
        <taxon>Bacteria</taxon>
        <taxon>Pseudomonadati</taxon>
        <taxon>Pseudomonadota</taxon>
        <taxon>Alphaproteobacteria</taxon>
        <taxon>Rhodospirillales</taxon>
        <taxon>Kiloniellaceae</taxon>
        <taxon>Aestuariispira</taxon>
    </lineage>
</organism>
<dbReference type="InterPro" id="IPR050343">
    <property type="entry name" value="RsuA_PseudoU_synthase"/>
</dbReference>
<dbReference type="InterPro" id="IPR002942">
    <property type="entry name" value="S4_RNA-bd"/>
</dbReference>
<dbReference type="SMART" id="SM00363">
    <property type="entry name" value="S4"/>
    <property type="match status" value="1"/>
</dbReference>
<dbReference type="PROSITE" id="PS50889">
    <property type="entry name" value="S4"/>
    <property type="match status" value="1"/>
</dbReference>
<dbReference type="GO" id="GO:0120159">
    <property type="term" value="F:rRNA pseudouridine synthase activity"/>
    <property type="evidence" value="ECO:0007669"/>
    <property type="project" value="UniProtKB-ARBA"/>
</dbReference>
<evidence type="ECO:0000256" key="1">
    <source>
        <dbReference type="ARBA" id="ARBA00000073"/>
    </source>
</evidence>
<dbReference type="Pfam" id="PF00849">
    <property type="entry name" value="PseudoU_synth_2"/>
    <property type="match status" value="1"/>
</dbReference>
<keyword evidence="3 5" id="KW-0694">RNA-binding</keyword>
<evidence type="ECO:0000256" key="5">
    <source>
        <dbReference type="PROSITE-ProRule" id="PRU00182"/>
    </source>
</evidence>
<accession>A0A3D9HHS0</accession>
<comment type="similarity">
    <text evidence="2 6">Belongs to the pseudouridine synthase RsuA family.</text>
</comment>
<comment type="caution">
    <text evidence="9">The sequence shown here is derived from an EMBL/GenBank/DDBJ whole genome shotgun (WGS) entry which is preliminary data.</text>
</comment>
<evidence type="ECO:0000313" key="9">
    <source>
        <dbReference type="EMBL" id="RED48516.1"/>
    </source>
</evidence>
<evidence type="ECO:0000259" key="8">
    <source>
        <dbReference type="SMART" id="SM00363"/>
    </source>
</evidence>
<keyword evidence="10" id="KW-1185">Reference proteome</keyword>
<dbReference type="CDD" id="cd00165">
    <property type="entry name" value="S4"/>
    <property type="match status" value="1"/>
</dbReference>
<evidence type="ECO:0000256" key="4">
    <source>
        <dbReference type="ARBA" id="ARBA00023235"/>
    </source>
</evidence>
<reference evidence="9 10" key="1">
    <citation type="submission" date="2018-07" db="EMBL/GenBank/DDBJ databases">
        <title>Genomic Encyclopedia of Type Strains, Phase III (KMG-III): the genomes of soil and plant-associated and newly described type strains.</title>
        <authorList>
            <person name="Whitman W."/>
        </authorList>
    </citation>
    <scope>NUCLEOTIDE SEQUENCE [LARGE SCALE GENOMIC DNA]</scope>
    <source>
        <strain evidence="9 10">CECT 8488</strain>
    </source>
</reference>
<evidence type="ECO:0000256" key="7">
    <source>
        <dbReference type="SAM" id="MobiDB-lite"/>
    </source>
</evidence>
<evidence type="ECO:0000256" key="6">
    <source>
        <dbReference type="RuleBase" id="RU003887"/>
    </source>
</evidence>
<feature type="region of interest" description="Disordered" evidence="7">
    <location>
        <begin position="254"/>
        <end position="314"/>
    </location>
</feature>
<name>A0A3D9HHS0_9PROT</name>
<evidence type="ECO:0000313" key="10">
    <source>
        <dbReference type="Proteomes" id="UP000256845"/>
    </source>
</evidence>